<evidence type="ECO:0000256" key="2">
    <source>
        <dbReference type="ARBA" id="ARBA00008520"/>
    </source>
</evidence>
<evidence type="ECO:0000313" key="6">
    <source>
        <dbReference type="Proteomes" id="UP000520767"/>
    </source>
</evidence>
<comment type="subcellular location">
    <subcellularLocation>
        <location evidence="1">Cell envelope</location>
    </subcellularLocation>
</comment>
<keyword evidence="6" id="KW-1185">Reference proteome</keyword>
<comment type="similarity">
    <text evidence="2">Belongs to the bacterial solute-binding protein 1 family.</text>
</comment>
<dbReference type="PANTHER" id="PTHR43649:SF31">
    <property type="entry name" value="SN-GLYCEROL-3-PHOSPHATE-BINDING PERIPLASMIC PROTEIN UGPB"/>
    <property type="match status" value="1"/>
</dbReference>
<proteinExistence type="inferred from homology"/>
<dbReference type="PANTHER" id="PTHR43649">
    <property type="entry name" value="ARABINOSE-BINDING PROTEIN-RELATED"/>
    <property type="match status" value="1"/>
</dbReference>
<keyword evidence="3" id="KW-0813">Transport</keyword>
<gene>
    <name evidence="5" type="ORF">FHR82_005644</name>
</gene>
<dbReference type="InterPro" id="IPR006059">
    <property type="entry name" value="SBP"/>
</dbReference>
<dbReference type="Pfam" id="PF13416">
    <property type="entry name" value="SBP_bac_8"/>
    <property type="match status" value="1"/>
</dbReference>
<accession>A0A7W7QA24</accession>
<comment type="caution">
    <text evidence="5">The sequence shown here is derived from an EMBL/GenBank/DDBJ whole genome shotgun (WGS) entry which is preliminary data.</text>
</comment>
<evidence type="ECO:0000313" key="5">
    <source>
        <dbReference type="EMBL" id="MBB4909386.1"/>
    </source>
</evidence>
<dbReference type="EMBL" id="JACHJQ010000006">
    <property type="protein sequence ID" value="MBB4909386.1"/>
    <property type="molecule type" value="Genomic_DNA"/>
</dbReference>
<organism evidence="5 6">
    <name type="scientific">Actinophytocola algeriensis</name>
    <dbReference type="NCBI Taxonomy" id="1768010"/>
    <lineage>
        <taxon>Bacteria</taxon>
        <taxon>Bacillati</taxon>
        <taxon>Actinomycetota</taxon>
        <taxon>Actinomycetes</taxon>
        <taxon>Pseudonocardiales</taxon>
        <taxon>Pseudonocardiaceae</taxon>
    </lineage>
</organism>
<reference evidence="5 6" key="1">
    <citation type="submission" date="2020-08" db="EMBL/GenBank/DDBJ databases">
        <title>Genomic Encyclopedia of Type Strains, Phase III (KMG-III): the genomes of soil and plant-associated and newly described type strains.</title>
        <authorList>
            <person name="Whitman W."/>
        </authorList>
    </citation>
    <scope>NUCLEOTIDE SEQUENCE [LARGE SCALE GENOMIC DNA]</scope>
    <source>
        <strain evidence="5 6">CECT 8960</strain>
    </source>
</reference>
<dbReference type="Gene3D" id="3.40.190.10">
    <property type="entry name" value="Periplasmic binding protein-like II"/>
    <property type="match status" value="2"/>
</dbReference>
<evidence type="ECO:0000256" key="3">
    <source>
        <dbReference type="ARBA" id="ARBA00022448"/>
    </source>
</evidence>
<dbReference type="Proteomes" id="UP000520767">
    <property type="component" value="Unassembled WGS sequence"/>
</dbReference>
<keyword evidence="4" id="KW-0732">Signal</keyword>
<sequence length="477" mass="53387">MTNKVDIDVWVADLRFPGWMDRWHAQAEEFNRIHPQYNVTVKGLDFFWFPKIVAEEAVKGNKPALAEYYFYSSHVARDAINADGSPLFKSVAKAVGDRTEILGEKVVLDDLHPAFRDYYEYQGDLDSMPSVGTTSLLFANKQLLEKAGVSKLPETWEEVNNVCDQVARMQGGPSHAITWSNHGTFVQQAMASQGHYFVNNRNGRDGRATEIDLSSTEMATWVDWWRQLHRDGHYLYAGRIPGWAETLEAYRDQRVAIRISSSNDVNYMAHAAQMGGFDMEVGIFPYNDKVPFKGNAVAGTSLWLTDGLEETAEDGALAFLMWMHNPANAAQRHKDNSFVPITGASYDLLKNEGWFDEHPEQAITYDDMLRYPSGVIAPKTGLSYPPSEGALHGDFAGAQDIMCHAMDDVLARGADPTARFAKATEDAQKLLDDYNAWVTETPRDVPANPNSSHGVEYWTDVEPYTADDIENVVPLNG</sequence>
<evidence type="ECO:0000256" key="4">
    <source>
        <dbReference type="ARBA" id="ARBA00022729"/>
    </source>
</evidence>
<dbReference type="InterPro" id="IPR050490">
    <property type="entry name" value="Bact_solute-bd_prot1"/>
</dbReference>
<protein>
    <submittedName>
        <fullName evidence="5">sn-glycerol 3-phosphate transport system substrate-binding protein</fullName>
    </submittedName>
</protein>
<name>A0A7W7QA24_9PSEU</name>
<dbReference type="GO" id="GO:0030313">
    <property type="term" value="C:cell envelope"/>
    <property type="evidence" value="ECO:0007669"/>
    <property type="project" value="UniProtKB-SubCell"/>
</dbReference>
<dbReference type="RefSeq" id="WP_184813499.1">
    <property type="nucleotide sequence ID" value="NZ_JACHJQ010000006.1"/>
</dbReference>
<dbReference type="SUPFAM" id="SSF53850">
    <property type="entry name" value="Periplasmic binding protein-like II"/>
    <property type="match status" value="1"/>
</dbReference>
<dbReference type="AlphaFoldDB" id="A0A7W7QA24"/>
<evidence type="ECO:0000256" key="1">
    <source>
        <dbReference type="ARBA" id="ARBA00004196"/>
    </source>
</evidence>